<dbReference type="GO" id="GO:0016020">
    <property type="term" value="C:membrane"/>
    <property type="evidence" value="ECO:0007669"/>
    <property type="project" value="InterPro"/>
</dbReference>
<dbReference type="Proteomes" id="UP001140217">
    <property type="component" value="Unassembled WGS sequence"/>
</dbReference>
<keyword evidence="1" id="KW-0472">Membrane</keyword>
<dbReference type="InterPro" id="IPR002523">
    <property type="entry name" value="MgTranspt_CorA/ZnTranspt_ZntB"/>
</dbReference>
<dbReference type="EMBL" id="JANBUL010000017">
    <property type="protein sequence ID" value="KAJ2784968.1"/>
    <property type="molecule type" value="Genomic_DNA"/>
</dbReference>
<dbReference type="Gene3D" id="1.20.58.340">
    <property type="entry name" value="Magnesium transport protein CorA, transmembrane region"/>
    <property type="match status" value="1"/>
</dbReference>
<accession>A0A9W8LMH8</accession>
<name>A0A9W8LMH8_9FUNG</name>
<dbReference type="PANTHER" id="PTHR21535">
    <property type="entry name" value="MAGNESIUM AND COBALT TRANSPORT PROTEIN/MITOCHONDRIAL IMPORT INNER MEMBRANE TRANSLOCASE SUBUNIT TIM8"/>
    <property type="match status" value="1"/>
</dbReference>
<dbReference type="InterPro" id="IPR045861">
    <property type="entry name" value="CorA_cytoplasmic_dom"/>
</dbReference>
<dbReference type="OrthoDB" id="29879at2759"/>
<protein>
    <submittedName>
        <fullName evidence="2">Uncharacterized protein</fullName>
    </submittedName>
</protein>
<proteinExistence type="predicted"/>
<keyword evidence="1" id="KW-0812">Transmembrane</keyword>
<reference evidence="2" key="1">
    <citation type="submission" date="2022-07" db="EMBL/GenBank/DDBJ databases">
        <title>Phylogenomic reconstructions and comparative analyses of Kickxellomycotina fungi.</title>
        <authorList>
            <person name="Reynolds N.K."/>
            <person name="Stajich J.E."/>
            <person name="Barry K."/>
            <person name="Grigoriev I.V."/>
            <person name="Crous P."/>
            <person name="Smith M.E."/>
        </authorList>
    </citation>
    <scope>NUCLEOTIDE SEQUENCE</scope>
    <source>
        <strain evidence="2">NBRC 105414</strain>
    </source>
</reference>
<dbReference type="GO" id="GO:0015095">
    <property type="term" value="F:magnesium ion transmembrane transporter activity"/>
    <property type="evidence" value="ECO:0007669"/>
    <property type="project" value="TreeGrafter"/>
</dbReference>
<evidence type="ECO:0000313" key="3">
    <source>
        <dbReference type="Proteomes" id="UP001140217"/>
    </source>
</evidence>
<feature type="transmembrane region" description="Helical" evidence="1">
    <location>
        <begin position="354"/>
        <end position="381"/>
    </location>
</feature>
<gene>
    <name evidence="2" type="ORF">H4R18_000782</name>
</gene>
<evidence type="ECO:0000313" key="2">
    <source>
        <dbReference type="EMBL" id="KAJ2784968.1"/>
    </source>
</evidence>
<dbReference type="Gene3D" id="3.30.460.20">
    <property type="entry name" value="CorA soluble domain-like"/>
    <property type="match status" value="1"/>
</dbReference>
<feature type="transmembrane region" description="Helical" evidence="1">
    <location>
        <begin position="401"/>
        <end position="425"/>
    </location>
</feature>
<keyword evidence="1" id="KW-1133">Transmembrane helix</keyword>
<dbReference type="Pfam" id="PF01544">
    <property type="entry name" value="CorA"/>
    <property type="match status" value="1"/>
</dbReference>
<dbReference type="GO" id="GO:0010961">
    <property type="term" value="P:intracellular magnesium ion homeostasis"/>
    <property type="evidence" value="ECO:0007669"/>
    <property type="project" value="TreeGrafter"/>
</dbReference>
<keyword evidence="3" id="KW-1185">Reference proteome</keyword>
<sequence length="446" mass="48145">MADREDDALRDRLAGLLAAELKGGSALAEELGAGADGFRRLAEVLLWAPDTKDVPGAQANCAQPAEGAWDVQALRELAEAGRVAGPPLEHERQEAAAPAVRAAEPEMRVTSYSWARGVRHQRGVDAGSLDGVVWLDVADPTEAELEVLAQRFGLHPLTVEDVLAGESIQDKAECLRDYLLLSYRTVAEAEVGFFVVLTPACALSLHSARAPAHAAGVARRIGARRVAPAEVAYMLVDDVTDWLGAAMGDVEAEVLRVDQLVMAPGVDEQRDVLQHIGLVRRRLLSLWRLVLAKPDAVRQLSRAVAAGEDLAHHLADVCDHLAALCSACAHCELVLSRAHANYLARLSLRTSRMVVSVCVFSNRWVVLLALMLPLQLVAMAFGQNIRVPWKFDRDSGAHNTLAPWLAIAGIVSGLFAASLVAVRYVHMSRGGLPQRWPRRAPGPKVV</sequence>
<dbReference type="AlphaFoldDB" id="A0A9W8LMH8"/>
<organism evidence="2 3">
    <name type="scientific">Coemansia javaensis</name>
    <dbReference type="NCBI Taxonomy" id="2761396"/>
    <lineage>
        <taxon>Eukaryota</taxon>
        <taxon>Fungi</taxon>
        <taxon>Fungi incertae sedis</taxon>
        <taxon>Zoopagomycota</taxon>
        <taxon>Kickxellomycotina</taxon>
        <taxon>Kickxellomycetes</taxon>
        <taxon>Kickxellales</taxon>
        <taxon>Kickxellaceae</taxon>
        <taxon>Coemansia</taxon>
    </lineage>
</organism>
<dbReference type="PANTHER" id="PTHR21535:SF51">
    <property type="entry name" value="MANGANESE RESISTANCE PROTEIN MNR2"/>
    <property type="match status" value="1"/>
</dbReference>
<evidence type="ECO:0000256" key="1">
    <source>
        <dbReference type="SAM" id="Phobius"/>
    </source>
</evidence>
<dbReference type="SUPFAM" id="SSF143865">
    <property type="entry name" value="CorA soluble domain-like"/>
    <property type="match status" value="1"/>
</dbReference>
<comment type="caution">
    <text evidence="2">The sequence shown here is derived from an EMBL/GenBank/DDBJ whole genome shotgun (WGS) entry which is preliminary data.</text>
</comment>